<evidence type="ECO:0000259" key="6">
    <source>
        <dbReference type="PROSITE" id="PS51296"/>
    </source>
</evidence>
<evidence type="ECO:0000256" key="3">
    <source>
        <dbReference type="ARBA" id="ARBA00023004"/>
    </source>
</evidence>
<comment type="caution">
    <text evidence="7">The sequence shown here is derived from an EMBL/GenBank/DDBJ whole genome shotgun (WGS) entry which is preliminary data.</text>
</comment>
<dbReference type="Gene3D" id="2.102.10.10">
    <property type="entry name" value="Rieske [2Fe-2S] iron-sulphur domain"/>
    <property type="match status" value="1"/>
</dbReference>
<feature type="domain" description="Rieske" evidence="6">
    <location>
        <begin position="11"/>
        <end position="105"/>
    </location>
</feature>
<keyword evidence="1" id="KW-0001">2Fe-2S</keyword>
<dbReference type="EMBL" id="MWQN01000001">
    <property type="protein sequence ID" value="OPC82366.1"/>
    <property type="molecule type" value="Genomic_DNA"/>
</dbReference>
<dbReference type="Proteomes" id="UP000190037">
    <property type="component" value="Unassembled WGS sequence"/>
</dbReference>
<dbReference type="RefSeq" id="WP_078976633.1">
    <property type="nucleotide sequence ID" value="NZ_MWQN01000001.1"/>
</dbReference>
<dbReference type="Pfam" id="PF00355">
    <property type="entry name" value="Rieske"/>
    <property type="match status" value="1"/>
</dbReference>
<dbReference type="InterPro" id="IPR017941">
    <property type="entry name" value="Rieske_2Fe-2S"/>
</dbReference>
<organism evidence="7 8">
    <name type="scientific">Embleya scabrispora</name>
    <dbReference type="NCBI Taxonomy" id="159449"/>
    <lineage>
        <taxon>Bacteria</taxon>
        <taxon>Bacillati</taxon>
        <taxon>Actinomycetota</taxon>
        <taxon>Actinomycetes</taxon>
        <taxon>Kitasatosporales</taxon>
        <taxon>Streptomycetaceae</taxon>
        <taxon>Embleya</taxon>
    </lineage>
</organism>
<feature type="region of interest" description="Disordered" evidence="5">
    <location>
        <begin position="103"/>
        <end position="124"/>
    </location>
</feature>
<keyword evidence="8" id="KW-1185">Reference proteome</keyword>
<evidence type="ECO:0000313" key="8">
    <source>
        <dbReference type="Proteomes" id="UP000190037"/>
    </source>
</evidence>
<dbReference type="PANTHER" id="PTHR21496">
    <property type="entry name" value="FERREDOXIN-RELATED"/>
    <property type="match status" value="1"/>
</dbReference>
<protein>
    <recommendedName>
        <fullName evidence="6">Rieske domain-containing protein</fullName>
    </recommendedName>
</protein>
<sequence length="124" mass="13594">MSPFRRERPPVCLGPLASLPEDVPTRVGTSPPVAILRHGDTVHVFEDRCPHAGAILSRGTLTNEHLTCPAHKATFEIATGRSLGPIPCRPLRTYKSWTENNLVYHSPSPRPTRKSNASPCPNQP</sequence>
<reference evidence="7 8" key="1">
    <citation type="submission" date="2017-03" db="EMBL/GenBank/DDBJ databases">
        <title>Draft genome sequence of Streptomyces scabrisporus NF3, endophyte isolated from Amphipterygium adstringens.</title>
        <authorList>
            <person name="Vazquez M."/>
            <person name="Ceapa C.D."/>
            <person name="Rodriguez Luna D."/>
            <person name="Sanchez Esquivel S."/>
        </authorList>
    </citation>
    <scope>NUCLEOTIDE SEQUENCE [LARGE SCALE GENOMIC DNA]</scope>
    <source>
        <strain evidence="7 8">NF3</strain>
    </source>
</reference>
<dbReference type="SUPFAM" id="SSF50022">
    <property type="entry name" value="ISP domain"/>
    <property type="match status" value="1"/>
</dbReference>
<evidence type="ECO:0000313" key="7">
    <source>
        <dbReference type="EMBL" id="OPC82366.1"/>
    </source>
</evidence>
<dbReference type="PANTHER" id="PTHR21496:SF23">
    <property type="entry name" value="3-PHENYLPROPIONATE_CINNAMIC ACID DIOXYGENASE FERREDOXIN SUBUNIT"/>
    <property type="match status" value="1"/>
</dbReference>
<keyword evidence="3" id="KW-0408">Iron</keyword>
<dbReference type="GO" id="GO:0051537">
    <property type="term" value="F:2 iron, 2 sulfur cluster binding"/>
    <property type="evidence" value="ECO:0007669"/>
    <property type="project" value="UniProtKB-KW"/>
</dbReference>
<evidence type="ECO:0000256" key="5">
    <source>
        <dbReference type="SAM" id="MobiDB-lite"/>
    </source>
</evidence>
<dbReference type="CDD" id="cd03467">
    <property type="entry name" value="Rieske"/>
    <property type="match status" value="1"/>
</dbReference>
<dbReference type="STRING" id="159449.B4N89_16750"/>
<keyword evidence="2" id="KW-0479">Metal-binding</keyword>
<dbReference type="GO" id="GO:0004497">
    <property type="term" value="F:monooxygenase activity"/>
    <property type="evidence" value="ECO:0007669"/>
    <property type="project" value="UniProtKB-ARBA"/>
</dbReference>
<proteinExistence type="predicted"/>
<evidence type="ECO:0000256" key="2">
    <source>
        <dbReference type="ARBA" id="ARBA00022723"/>
    </source>
</evidence>
<name>A0A1T3NZT7_9ACTN</name>
<dbReference type="PROSITE" id="PS51296">
    <property type="entry name" value="RIESKE"/>
    <property type="match status" value="1"/>
</dbReference>
<dbReference type="OrthoDB" id="147178at2"/>
<dbReference type="AlphaFoldDB" id="A0A1T3NZT7"/>
<feature type="compositionally biased region" description="Polar residues" evidence="5">
    <location>
        <begin position="114"/>
        <end position="124"/>
    </location>
</feature>
<keyword evidence="4" id="KW-0411">Iron-sulfur</keyword>
<dbReference type="GO" id="GO:0016705">
    <property type="term" value="F:oxidoreductase activity, acting on paired donors, with incorporation or reduction of molecular oxygen"/>
    <property type="evidence" value="ECO:0007669"/>
    <property type="project" value="UniProtKB-ARBA"/>
</dbReference>
<dbReference type="GO" id="GO:0046872">
    <property type="term" value="F:metal ion binding"/>
    <property type="evidence" value="ECO:0007669"/>
    <property type="project" value="UniProtKB-KW"/>
</dbReference>
<dbReference type="InterPro" id="IPR036922">
    <property type="entry name" value="Rieske_2Fe-2S_sf"/>
</dbReference>
<gene>
    <name evidence="7" type="ORF">B4N89_16750</name>
</gene>
<accession>A0A1T3NZT7</accession>
<evidence type="ECO:0000256" key="1">
    <source>
        <dbReference type="ARBA" id="ARBA00022714"/>
    </source>
</evidence>
<evidence type="ECO:0000256" key="4">
    <source>
        <dbReference type="ARBA" id="ARBA00023014"/>
    </source>
</evidence>